<organism evidence="2 3">
    <name type="scientific">Dehalobacter restrictus</name>
    <dbReference type="NCBI Taxonomy" id="55583"/>
    <lineage>
        <taxon>Bacteria</taxon>
        <taxon>Bacillati</taxon>
        <taxon>Bacillota</taxon>
        <taxon>Clostridia</taxon>
        <taxon>Eubacteriales</taxon>
        <taxon>Desulfitobacteriaceae</taxon>
        <taxon>Dehalobacter</taxon>
    </lineage>
</organism>
<dbReference type="EMBL" id="CP046996">
    <property type="protein sequence ID" value="QGZ99928.1"/>
    <property type="molecule type" value="Genomic_DNA"/>
</dbReference>
<dbReference type="PANTHER" id="PTHR33744:SF1">
    <property type="entry name" value="DNA-BINDING TRANSCRIPTIONAL ACTIVATOR ADER"/>
    <property type="match status" value="1"/>
</dbReference>
<accession>A0A857DHE2</accession>
<name>A0A857DHE2_9FIRM</name>
<feature type="domain" description="PucR C-terminal helix-turn-helix" evidence="1">
    <location>
        <begin position="448"/>
        <end position="504"/>
    </location>
</feature>
<dbReference type="InterPro" id="IPR025736">
    <property type="entry name" value="PucR_C-HTH_dom"/>
</dbReference>
<dbReference type="Proteomes" id="UP000430508">
    <property type="component" value="Chromosome"/>
</dbReference>
<dbReference type="InterPro" id="IPR051448">
    <property type="entry name" value="CdaR-like_regulators"/>
</dbReference>
<dbReference type="RefSeq" id="WP_068883533.1">
    <property type="nucleotide sequence ID" value="NZ_CP046996.1"/>
</dbReference>
<dbReference type="PANTHER" id="PTHR33744">
    <property type="entry name" value="CARBOHYDRATE DIACID REGULATOR"/>
    <property type="match status" value="1"/>
</dbReference>
<evidence type="ECO:0000313" key="2">
    <source>
        <dbReference type="EMBL" id="QGZ99928.1"/>
    </source>
</evidence>
<dbReference type="Pfam" id="PF13556">
    <property type="entry name" value="HTH_30"/>
    <property type="match status" value="1"/>
</dbReference>
<evidence type="ECO:0000313" key="3">
    <source>
        <dbReference type="Proteomes" id="UP000430508"/>
    </source>
</evidence>
<dbReference type="Gene3D" id="1.10.10.2840">
    <property type="entry name" value="PucR C-terminal helix-turn-helix domain"/>
    <property type="match status" value="1"/>
</dbReference>
<proteinExistence type="predicted"/>
<gene>
    <name evidence="2" type="ORF">GQ588_04345</name>
</gene>
<evidence type="ECO:0000259" key="1">
    <source>
        <dbReference type="Pfam" id="PF13556"/>
    </source>
</evidence>
<reference evidence="2 3" key="1">
    <citation type="submission" date="2019-12" db="EMBL/GenBank/DDBJ databases">
        <title>Sequence classification of anaerobic respiratory reductive dehalogenases: First we see many, then we see few.</title>
        <authorList>
            <person name="Molenda O."/>
            <person name="Puentes Jacome L.A."/>
            <person name="Cao X."/>
            <person name="Nesbo C.L."/>
            <person name="Tang S."/>
            <person name="Morson N."/>
            <person name="Patron J."/>
            <person name="Lomheim L."/>
            <person name="Wishart D.S."/>
            <person name="Edwards E.A."/>
        </authorList>
    </citation>
    <scope>NUCLEOTIDE SEQUENCE [LARGE SCALE GENOMIC DNA]</scope>
    <source>
        <strain evidence="2 3">12DCA</strain>
    </source>
</reference>
<sequence length="519" mass="60138">MRLTEIVTRINKFATYSLPFKDETVNIQTYAFIQKEQTYYIPGCLYIGTVSELPPIPPNMNVIFLCIEDIALPRLYLEATHLNLCCIANSEITQHEILDHVSVIINEDVNFSWNLQKLFDAVYSNLGLQSLIDTATEIFGHPMLLHDTSFKILAFSDEAKNIIGIIEDKNGDKYIDAKTISFIRDNHIYSKIRNHGYSVYVKKSEQYNGTLVAIIHIHGIEVAQLAIYEAGKQFQEIDFKLIKHFRKILSIELQKNDFFSINKNLLPNYFLTDLLDKRISDEDSVKRRLDYLKWPETTAYQIMVINNGTGNEFESKVPFIIRSLQSFIPSHQCIVYKNELVVFIDDTIRHILLDVSNSEFVEYLKANSLFAGISIQFARLSESRKYYSQALKAYELAQRKNIYFCLYEKCTLYFLTELISSQSDIVDFCHPSIIQLAKEEKDNGTPFLETLKYYLYHTHSPNDAAKALCIHRNTLFYRINKIKQLTGVTLNNADERFQLYLSILLLEFNNISPSSLSKR</sequence>
<dbReference type="AlphaFoldDB" id="A0A857DHE2"/>
<protein>
    <recommendedName>
        <fullName evidence="1">PucR C-terminal helix-turn-helix domain-containing protein</fullName>
    </recommendedName>
</protein>
<dbReference type="InterPro" id="IPR042070">
    <property type="entry name" value="PucR_C-HTH_sf"/>
</dbReference>